<dbReference type="InterPro" id="IPR036388">
    <property type="entry name" value="WH-like_DNA-bd_sf"/>
</dbReference>
<dbReference type="CDD" id="cd00090">
    <property type="entry name" value="HTH_ARSR"/>
    <property type="match status" value="1"/>
</dbReference>
<dbReference type="Gene3D" id="6.10.140.2180">
    <property type="match status" value="1"/>
</dbReference>
<protein>
    <submittedName>
        <fullName evidence="1">Transcriptional regulator</fullName>
    </submittedName>
</protein>
<gene>
    <name evidence="1" type="ORF">MPOR_28930</name>
</gene>
<evidence type="ECO:0000313" key="1">
    <source>
        <dbReference type="EMBL" id="BBX51867.1"/>
    </source>
</evidence>
<keyword evidence="2" id="KW-1185">Reference proteome</keyword>
<dbReference type="Gene3D" id="1.10.10.10">
    <property type="entry name" value="Winged helix-like DNA-binding domain superfamily/Winged helix DNA-binding domain"/>
    <property type="match status" value="1"/>
</dbReference>
<dbReference type="InterPro" id="IPR011991">
    <property type="entry name" value="ArsR-like_HTH"/>
</dbReference>
<dbReference type="Pfam" id="PF12840">
    <property type="entry name" value="HTH_20"/>
    <property type="match status" value="1"/>
</dbReference>
<dbReference type="Proteomes" id="UP000466785">
    <property type="component" value="Chromosome"/>
</dbReference>
<sequence>MPSIDLLLHPIRIRIIQALLDGSELTTKQLKMHLTDVPSASLYRHVAMLADAGVLVVTGERPVRGTVERMYALHLPSAAVGPAEARTLSLDDHRRAFTAYAAALLADFDRYLDDADADPVDDGVSFTQMALWLSDDELATLRRKLAELLVPLSAHRPGKDRTKRILSTVLMPAR</sequence>
<name>A0A6N4VE09_9MYCO</name>
<dbReference type="KEGG" id="mpof:MPOR_28930"/>
<dbReference type="AlphaFoldDB" id="A0A6N4VE09"/>
<dbReference type="SUPFAM" id="SSF46785">
    <property type="entry name" value="Winged helix' DNA-binding domain"/>
    <property type="match status" value="1"/>
</dbReference>
<organism evidence="1 2">
    <name type="scientific">Mycolicibacterium poriferae</name>
    <dbReference type="NCBI Taxonomy" id="39694"/>
    <lineage>
        <taxon>Bacteria</taxon>
        <taxon>Bacillati</taxon>
        <taxon>Actinomycetota</taxon>
        <taxon>Actinomycetes</taxon>
        <taxon>Mycobacteriales</taxon>
        <taxon>Mycobacteriaceae</taxon>
        <taxon>Mycolicibacterium</taxon>
    </lineage>
</organism>
<reference evidence="1 2" key="1">
    <citation type="journal article" date="2019" name="Emerg. Microbes Infect.">
        <title>Comprehensive subspecies identification of 175 nontuberculous mycobacteria species based on 7547 genomic profiles.</title>
        <authorList>
            <person name="Matsumoto Y."/>
            <person name="Kinjo T."/>
            <person name="Motooka D."/>
            <person name="Nabeya D."/>
            <person name="Jung N."/>
            <person name="Uechi K."/>
            <person name="Horii T."/>
            <person name="Iida T."/>
            <person name="Fujita J."/>
            <person name="Nakamura S."/>
        </authorList>
    </citation>
    <scope>NUCLEOTIDE SEQUENCE [LARGE SCALE GENOMIC DNA]</scope>
    <source>
        <strain evidence="1 2">JCM 12603</strain>
    </source>
</reference>
<dbReference type="RefSeq" id="WP_152516939.1">
    <property type="nucleotide sequence ID" value="NZ_AP022570.1"/>
</dbReference>
<dbReference type="InterPro" id="IPR036390">
    <property type="entry name" value="WH_DNA-bd_sf"/>
</dbReference>
<accession>A0A6N4VE09</accession>
<proteinExistence type="predicted"/>
<evidence type="ECO:0000313" key="2">
    <source>
        <dbReference type="Proteomes" id="UP000466785"/>
    </source>
</evidence>
<dbReference type="EMBL" id="AP022570">
    <property type="protein sequence ID" value="BBX51867.1"/>
    <property type="molecule type" value="Genomic_DNA"/>
</dbReference>